<keyword evidence="1" id="KW-0472">Membrane</keyword>
<organism evidence="2 3">
    <name type="scientific">Microcystis aeruginosa Ma_QC_Ch_20071001_S25D</name>
    <dbReference type="NCBI Taxonomy" id="2486250"/>
    <lineage>
        <taxon>Bacteria</taxon>
        <taxon>Bacillati</taxon>
        <taxon>Cyanobacteriota</taxon>
        <taxon>Cyanophyceae</taxon>
        <taxon>Oscillatoriophycideae</taxon>
        <taxon>Chroococcales</taxon>
        <taxon>Microcystaceae</taxon>
        <taxon>Microcystis</taxon>
    </lineage>
</organism>
<keyword evidence="1" id="KW-0812">Transmembrane</keyword>
<dbReference type="AlphaFoldDB" id="A0A552FDX6"/>
<comment type="caution">
    <text evidence="2">The sequence shown here is derived from an EMBL/GenBank/DDBJ whole genome shotgun (WGS) entry which is preliminary data.</text>
</comment>
<reference evidence="2 3" key="1">
    <citation type="submission" date="2019-01" db="EMBL/GenBank/DDBJ databases">
        <title>Coherence of Microcystis species and biogeography revealed through population genomics.</title>
        <authorList>
            <person name="Perez-Carrascal O.M."/>
            <person name="Terrat Y."/>
            <person name="Giani A."/>
            <person name="Fortin N."/>
            <person name="Tromas N."/>
            <person name="Shapiro B.J."/>
        </authorList>
    </citation>
    <scope>NUCLEOTIDE SEQUENCE [LARGE SCALE GENOMIC DNA]</scope>
    <source>
        <strain evidence="2">Ma_QC_Ch_20071001_S25D</strain>
    </source>
</reference>
<evidence type="ECO:0000256" key="1">
    <source>
        <dbReference type="SAM" id="Phobius"/>
    </source>
</evidence>
<feature type="transmembrane region" description="Helical" evidence="1">
    <location>
        <begin position="128"/>
        <end position="145"/>
    </location>
</feature>
<evidence type="ECO:0000313" key="3">
    <source>
        <dbReference type="Proteomes" id="UP000316958"/>
    </source>
</evidence>
<protein>
    <submittedName>
        <fullName evidence="2">Uncharacterized protein</fullName>
    </submittedName>
</protein>
<evidence type="ECO:0000313" key="2">
    <source>
        <dbReference type="EMBL" id="TRU44920.1"/>
    </source>
</evidence>
<accession>A0A552FDX6</accession>
<name>A0A552FDX6_MICAE</name>
<dbReference type="Gene3D" id="1.20.5.170">
    <property type="match status" value="1"/>
</dbReference>
<proteinExistence type="predicted"/>
<dbReference type="EMBL" id="SFBE01000357">
    <property type="protein sequence ID" value="TRU44920.1"/>
    <property type="molecule type" value="Genomic_DNA"/>
</dbReference>
<sequence>MTAFTENDLKRLEDLIISGQKAIELTSLENGQKAIETRLTSLENGQKAIETRLTSLENGQKAIENSVGEIKREIQVLEIGQMEIKGEIRTLDAKITGLNERVKLIEVSVGKIPDLAEKIGEVKNWKQIGISIVTAFVGGVIGWLIRGK</sequence>
<dbReference type="Proteomes" id="UP000316958">
    <property type="component" value="Unassembled WGS sequence"/>
</dbReference>
<gene>
    <name evidence="2" type="ORF">EWV57_21570</name>
</gene>
<keyword evidence="1" id="KW-1133">Transmembrane helix</keyword>